<dbReference type="InterPro" id="IPR036465">
    <property type="entry name" value="vWFA_dom_sf"/>
</dbReference>
<protein>
    <submittedName>
        <fullName evidence="4">VWA domain-containing protein</fullName>
    </submittedName>
</protein>
<feature type="region of interest" description="Disordered" evidence="1">
    <location>
        <begin position="1"/>
        <end position="32"/>
    </location>
</feature>
<feature type="transmembrane region" description="Helical" evidence="2">
    <location>
        <begin position="42"/>
        <end position="60"/>
    </location>
</feature>
<dbReference type="SMART" id="SM00327">
    <property type="entry name" value="VWA"/>
    <property type="match status" value="1"/>
</dbReference>
<gene>
    <name evidence="4" type="ORF">NB063_04445</name>
</gene>
<organism evidence="4 5">
    <name type="scientific">Aporhodopirellula aestuarii</name>
    <dbReference type="NCBI Taxonomy" id="2950107"/>
    <lineage>
        <taxon>Bacteria</taxon>
        <taxon>Pseudomonadati</taxon>
        <taxon>Planctomycetota</taxon>
        <taxon>Planctomycetia</taxon>
        <taxon>Pirellulales</taxon>
        <taxon>Pirellulaceae</taxon>
        <taxon>Aporhodopirellula</taxon>
    </lineage>
</organism>
<keyword evidence="5" id="KW-1185">Reference proteome</keyword>
<evidence type="ECO:0000259" key="3">
    <source>
        <dbReference type="PROSITE" id="PS50234"/>
    </source>
</evidence>
<feature type="domain" description="VWFA" evidence="3">
    <location>
        <begin position="1062"/>
        <end position="1292"/>
    </location>
</feature>
<evidence type="ECO:0000313" key="5">
    <source>
        <dbReference type="Proteomes" id="UP001202961"/>
    </source>
</evidence>
<dbReference type="EMBL" id="JAMQBK010000014">
    <property type="protein sequence ID" value="MCM2369867.1"/>
    <property type="molecule type" value="Genomic_DNA"/>
</dbReference>
<evidence type="ECO:0000256" key="1">
    <source>
        <dbReference type="SAM" id="MobiDB-lite"/>
    </source>
</evidence>
<keyword evidence="2" id="KW-0472">Membrane</keyword>
<reference evidence="4 5" key="1">
    <citation type="journal article" date="2022" name="Syst. Appl. Microbiol.">
        <title>Rhodopirellula aestuarii sp. nov., a novel member of the genus Rhodopirellula isolated from brackish sediments collected in the Tagus River estuary, Portugal.</title>
        <authorList>
            <person name="Vitorino I.R."/>
            <person name="Klimek D."/>
            <person name="Calusinska M."/>
            <person name="Lobo-da-Cunha A."/>
            <person name="Vasconcelos V."/>
            <person name="Lage O.M."/>
        </authorList>
    </citation>
    <scope>NUCLEOTIDE SEQUENCE [LARGE SCALE GENOMIC DNA]</scope>
    <source>
        <strain evidence="4 5">ICT_H3.1</strain>
    </source>
</reference>
<name>A0ABT0TZ86_9BACT</name>
<dbReference type="SUPFAM" id="SSF53300">
    <property type="entry name" value="vWA-like"/>
    <property type="match status" value="1"/>
</dbReference>
<dbReference type="PROSITE" id="PS50234">
    <property type="entry name" value="VWFA"/>
    <property type="match status" value="1"/>
</dbReference>
<keyword evidence="2" id="KW-1133">Transmembrane helix</keyword>
<sequence length="1623" mass="180049">MSIQTNWANQQPNTATVSPHQWHSSSNDTKVSGKSATRSVRLFVWSVVAFGLLGGLIYLLPYSPDKTPCFALVESNYAVPFPVNPWAQEDVKLLQQLDGETISLYQTPSNWESVAAGLGQFAKLLKQHADEVERRGCCIFYINAIGLVDDLGEPCIVPATANPHDVTTWIRVQQLFDVMDESLPPNAKRLVILDCARVQTDWDLGVFYNDFVESASQLLEEGNSNSIILTSSAPGEIAWPRSTFALNLAQGLAGQASDSDSTEATILASRLHQFVSSRVQSWSQTNRGENQTPQLYVGSAGDVDLTISIHQSVVQRLSDHKLSSLVSESRVKVSDVMELWKTLDQLKSTPFLRLDPIRFRNLQQELLRLEQLRSADSSLSSEAAQLYAELKTELEALSRSDWGSLSQQWANLGWDQPHFLPLSKPHSVEAAQAIGSITPVEAENLRGSISEAIREASGDEFIWPTLSDRLHGYTELQYLQISYAADTLNQWSRNKPLSVVANLRQRGMRLAAGMKGEAFGDPRVHERLRANLSEAFDAIRVCEDTLWNGEDAALVTQTNRASELLGRIVEKQVALTQAFRIADEVNNELPYLGQWLADPWLQTHAATAVIDLRNPTLSLVELSERVLQLNLLLAGSDVSEPALNEIVRYSRDVAASHQALRATLKLHAEALIDLPDVTVARWREMHALLATPLIDSETRQKLIGRYEDSKIQLLYQYEQLDEIPDAEDARTQEELQEHILSLLAWAPQVASSIASLEQDRLRVGVLASVGKPVEIAETVNQKMRRYLLDCASLARVDSASVEESIGDPDGKPRLSREQHVRSASGLWFPQSAVDLLQFEHLKRIRGQFLWMAAESLRDSWGGEWLDENGQPAKQPFFAMVADDYINAAESIAIPRPVLGSEVENLRRLLTNQRLTAMGGVSSLAKDSSPTPGLGDVRIDAKLQPMMPGIELAPGLATVFVRSRSGKRMDVQDTHPSTDRDGHPNTCRIKFPFDEDSYPLVSVSLERSKEIEGRVQLTTFFRGLEFNAPLTISTGQGTQFSYEPQEYGSARLTLFGEGRQQPSIIFVLDCSASMSDPAPSERPGVGALSKLEVAKSTLAGMLDELAREGSTRVGVIAFGHRIGWSKSSPVRLLTQPRYVLPIPDNVSASTDVESVLSLGRFDSTEAAKLAVRLDGLLPWGQSPLYLSIMEAIAAFTQDDRETDKSIVVITDGVNYQFTPSDRWSAETAPTSLTSVVDLVQESSIPVHILGFGVEKDERVEAKRAFEQIAQASDGSYRTASNGRDLLNLLKSRLGGGTYTVVGDAANRPGDELSQQQRLLNESIRLSTQRETVTPAIVQFRDATAEIDLYDGQWLQLLATNRPQIRSIPYDVNSPTTVPLVTQYGRETGYVCRVHRPVRHDASLTLSVSIQAQYEVWTRRPTEVWLEVTPICEDANSYYFYDAHFQPFEPVPVLQWTAEHWPREADRARVRFWCKNEVTQPTESVLLSEVLRSPDSYSQDTVVPGIEGVVYRMAVEEDDASRSRKTLRILEVHDVNATGMTPLRIGLANDDGVLTKVQRYFDVANGVGQHVFHLDMDARSGITGAPAAIHFSVSNAAKSGAWQLQDEFVDIEITDYDAVIPVATR</sequence>
<evidence type="ECO:0000313" key="4">
    <source>
        <dbReference type="EMBL" id="MCM2369867.1"/>
    </source>
</evidence>
<dbReference type="RefSeq" id="WP_250927538.1">
    <property type="nucleotide sequence ID" value="NZ_JAMQBK010000014.1"/>
</dbReference>
<evidence type="ECO:0000256" key="2">
    <source>
        <dbReference type="SAM" id="Phobius"/>
    </source>
</evidence>
<accession>A0ABT0TZ86</accession>
<dbReference type="Proteomes" id="UP001202961">
    <property type="component" value="Unassembled WGS sequence"/>
</dbReference>
<comment type="caution">
    <text evidence="4">The sequence shown here is derived from an EMBL/GenBank/DDBJ whole genome shotgun (WGS) entry which is preliminary data.</text>
</comment>
<dbReference type="CDD" id="cd00198">
    <property type="entry name" value="vWFA"/>
    <property type="match status" value="1"/>
</dbReference>
<proteinExistence type="predicted"/>
<dbReference type="Pfam" id="PF00092">
    <property type="entry name" value="VWA"/>
    <property type="match status" value="1"/>
</dbReference>
<keyword evidence="2" id="KW-0812">Transmembrane</keyword>
<dbReference type="InterPro" id="IPR002035">
    <property type="entry name" value="VWF_A"/>
</dbReference>
<dbReference type="Gene3D" id="3.40.50.410">
    <property type="entry name" value="von Willebrand factor, type A domain"/>
    <property type="match status" value="1"/>
</dbReference>